<evidence type="ECO:0000256" key="4">
    <source>
        <dbReference type="ARBA" id="ARBA00011245"/>
    </source>
</evidence>
<dbReference type="EMBL" id="NHYD01002137">
    <property type="protein sequence ID" value="PPQ88178.1"/>
    <property type="molecule type" value="Genomic_DNA"/>
</dbReference>
<feature type="chain" id="PRO_5019360871" description="pyranose dehydrogenase (acceptor)" evidence="18">
    <location>
        <begin position="23"/>
        <end position="660"/>
    </location>
</feature>
<dbReference type="Gene3D" id="3.30.560.10">
    <property type="entry name" value="Glucose Oxidase, domain 3"/>
    <property type="match status" value="1"/>
</dbReference>
<dbReference type="SUPFAM" id="SSF54373">
    <property type="entry name" value="FAD-linked reductases, C-terminal domain"/>
    <property type="match status" value="1"/>
</dbReference>
<feature type="binding site" evidence="17">
    <location>
        <position position="265"/>
    </location>
    <ligand>
        <name>FAD</name>
        <dbReference type="ChEBI" id="CHEBI:57692"/>
    </ligand>
</feature>
<dbReference type="AlphaFoldDB" id="A0A409XBJ3"/>
<comment type="similarity">
    <text evidence="3">Belongs to the GMC oxidoreductase family.</text>
</comment>
<evidence type="ECO:0000256" key="16">
    <source>
        <dbReference type="PIRSR" id="PIRSR000137-1"/>
    </source>
</evidence>
<dbReference type="GO" id="GO:0033718">
    <property type="term" value="F:pyranose dehydrogenase (acceptor) activity"/>
    <property type="evidence" value="ECO:0007669"/>
    <property type="project" value="UniProtKB-EC"/>
</dbReference>
<evidence type="ECO:0000256" key="12">
    <source>
        <dbReference type="ARBA" id="ARBA00034010"/>
    </source>
</evidence>
<dbReference type="InterPro" id="IPR036188">
    <property type="entry name" value="FAD/NAD-bd_sf"/>
</dbReference>
<evidence type="ECO:0000256" key="11">
    <source>
        <dbReference type="ARBA" id="ARBA00033986"/>
    </source>
</evidence>
<feature type="domain" description="CBM1" evidence="19">
    <location>
        <begin position="624"/>
        <end position="660"/>
    </location>
</feature>
<evidence type="ECO:0000256" key="3">
    <source>
        <dbReference type="ARBA" id="ARBA00010790"/>
    </source>
</evidence>
<evidence type="ECO:0000256" key="7">
    <source>
        <dbReference type="ARBA" id="ARBA00022630"/>
    </source>
</evidence>
<feature type="binding site" evidence="17">
    <location>
        <position position="116"/>
    </location>
    <ligand>
        <name>FAD</name>
        <dbReference type="ChEBI" id="CHEBI:57692"/>
    </ligand>
</feature>
<organism evidence="20 21">
    <name type="scientific">Psilocybe cyanescens</name>
    <dbReference type="NCBI Taxonomy" id="93625"/>
    <lineage>
        <taxon>Eukaryota</taxon>
        <taxon>Fungi</taxon>
        <taxon>Dikarya</taxon>
        <taxon>Basidiomycota</taxon>
        <taxon>Agaricomycotina</taxon>
        <taxon>Agaricomycetes</taxon>
        <taxon>Agaricomycetidae</taxon>
        <taxon>Agaricales</taxon>
        <taxon>Agaricineae</taxon>
        <taxon>Strophariaceae</taxon>
        <taxon>Psilocybe</taxon>
    </lineage>
</organism>
<comment type="cofactor">
    <cofactor evidence="1 17">
        <name>FAD</name>
        <dbReference type="ChEBI" id="CHEBI:57692"/>
    </cofactor>
</comment>
<dbReference type="Pfam" id="PF00734">
    <property type="entry name" value="CBM_1"/>
    <property type="match status" value="1"/>
</dbReference>
<dbReference type="GO" id="GO:0005975">
    <property type="term" value="P:carbohydrate metabolic process"/>
    <property type="evidence" value="ECO:0007669"/>
    <property type="project" value="InterPro"/>
</dbReference>
<sequence>MHLSSFLAFAFFSLLCAIHASGVIISDPSALSPNGYDYVIIGGGTAGFVVANRLTENSTMNILVLEAGIGDEGVLQMPIPFMGPILTPETEFGWNYTVAPQIGLNNRTFLYPRGRVLGGCSSVNYLIHQFGTDEDWNRIANLTSEPTWSWVNMKPYVQKYENFVPPLDGHNTTGQFIPSLHGFSGMVDASLPALNVTIDSRVMATLGQLPEFTYNEDMSGGDQSPLGIGFIQSSAGGGIRSSSYTSYYITAAGRPNFTVLTSVIVTNIIQTGTTPAGLKSFRSVRFLTSSGIPVTINARREIILSAGSIGTPKILQLSGIGNAADLGKLNIPVLINNTDVGNNLYDHTLLPNIFIVKDANANKTFDNLLRNPTQIGIQTSDWLTNKTGLFVNNIANNFGFARIALNGSTDPAPGPKSPHYEMIFANLFFEKPGPTRPTNGSYFTIGTMLTSPNSRGTIKLASANPLDDPIIDPRFLTDDFDIVAMRESVKAVLRFAAAPAWSDWIAGRFGQAFQNATDDKSIDAYVRNLTISDMHPVGTAAMSKKGALSGVVDPNLMVKGTDGLRIVDASVFPRSPSLHSQGPVYLLAERAADIIKAAQVSSATTTTATSITSTTTTLIPIASGTVAHFGQCGGQGYTGATTCVAPFTCTFSNPFFSQCL</sequence>
<evidence type="ECO:0000256" key="14">
    <source>
        <dbReference type="ARBA" id="ARBA00034050"/>
    </source>
</evidence>
<keyword evidence="7" id="KW-0285">Flavoprotein</keyword>
<dbReference type="InterPro" id="IPR000172">
    <property type="entry name" value="GMC_OxRdtase_N"/>
</dbReference>
<gene>
    <name evidence="20" type="ORF">CVT25_005143</name>
</gene>
<dbReference type="InterPro" id="IPR000254">
    <property type="entry name" value="CBD"/>
</dbReference>
<feature type="active site" description="Proton acceptor" evidence="16">
    <location>
        <position position="579"/>
    </location>
</feature>
<dbReference type="GO" id="GO:0050660">
    <property type="term" value="F:flavin adenine dinucleotide binding"/>
    <property type="evidence" value="ECO:0007669"/>
    <property type="project" value="InterPro"/>
</dbReference>
<protein>
    <recommendedName>
        <fullName evidence="5">pyranose dehydrogenase (acceptor)</fullName>
        <ecNumber evidence="5">1.1.99.29</ecNumber>
    </recommendedName>
</protein>
<dbReference type="Pfam" id="PF05199">
    <property type="entry name" value="GMC_oxred_C"/>
    <property type="match status" value="1"/>
</dbReference>
<dbReference type="PIRSF" id="PIRSF000137">
    <property type="entry name" value="Alcohol_oxidase"/>
    <property type="match status" value="1"/>
</dbReference>
<dbReference type="GO" id="GO:0005576">
    <property type="term" value="C:extracellular region"/>
    <property type="evidence" value="ECO:0007669"/>
    <property type="project" value="UniProtKB-SubCell"/>
</dbReference>
<dbReference type="Proteomes" id="UP000283269">
    <property type="component" value="Unassembled WGS sequence"/>
</dbReference>
<dbReference type="InParanoid" id="A0A409XBJ3"/>
<evidence type="ECO:0000256" key="2">
    <source>
        <dbReference type="ARBA" id="ARBA00004613"/>
    </source>
</evidence>
<name>A0A409XBJ3_PSICY</name>
<dbReference type="STRING" id="93625.A0A409XBJ3"/>
<dbReference type="InterPro" id="IPR012132">
    <property type="entry name" value="GMC_OxRdtase"/>
</dbReference>
<comment type="subunit">
    <text evidence="4">Monomer.</text>
</comment>
<evidence type="ECO:0000256" key="9">
    <source>
        <dbReference type="ARBA" id="ARBA00022827"/>
    </source>
</evidence>
<evidence type="ECO:0000259" key="19">
    <source>
        <dbReference type="PROSITE" id="PS51164"/>
    </source>
</evidence>
<dbReference type="GO" id="GO:0030248">
    <property type="term" value="F:cellulose binding"/>
    <property type="evidence" value="ECO:0007669"/>
    <property type="project" value="InterPro"/>
</dbReference>
<dbReference type="PANTHER" id="PTHR11552:SF147">
    <property type="entry name" value="CHOLINE DEHYDROGENASE, MITOCHONDRIAL"/>
    <property type="match status" value="1"/>
</dbReference>
<evidence type="ECO:0000256" key="6">
    <source>
        <dbReference type="ARBA" id="ARBA00022525"/>
    </source>
</evidence>
<evidence type="ECO:0000313" key="21">
    <source>
        <dbReference type="Proteomes" id="UP000283269"/>
    </source>
</evidence>
<evidence type="ECO:0000256" key="1">
    <source>
        <dbReference type="ARBA" id="ARBA00001974"/>
    </source>
</evidence>
<comment type="subcellular location">
    <subcellularLocation>
        <location evidence="2">Secreted</location>
    </subcellularLocation>
</comment>
<comment type="caution">
    <text evidence="20">The sequence shown here is derived from an EMBL/GenBank/DDBJ whole genome shotgun (WGS) entry which is preliminary data.</text>
</comment>
<evidence type="ECO:0000256" key="15">
    <source>
        <dbReference type="ARBA" id="ARBA00034059"/>
    </source>
</evidence>
<dbReference type="EC" id="1.1.99.29" evidence="5"/>
<dbReference type="PROSITE" id="PS00624">
    <property type="entry name" value="GMC_OXRED_2"/>
    <property type="match status" value="1"/>
</dbReference>
<evidence type="ECO:0000256" key="5">
    <source>
        <dbReference type="ARBA" id="ARBA00013177"/>
    </source>
</evidence>
<evidence type="ECO:0000256" key="10">
    <source>
        <dbReference type="ARBA" id="ARBA00024699"/>
    </source>
</evidence>
<keyword evidence="6" id="KW-0964">Secreted</keyword>
<feature type="active site" description="Proton donor" evidence="16">
    <location>
        <position position="535"/>
    </location>
</feature>
<comment type="catalytic activity">
    <reaction evidence="15">
        <text>a pyranoside + acceptor = a pyranosid-3,4-diulose + reduced acceptor.</text>
        <dbReference type="EC" id="1.1.99.29"/>
    </reaction>
</comment>
<comment type="catalytic activity">
    <reaction evidence="12">
        <text>pyranose + acceptor = pyranos-2,3-diulose + reduced acceptor.</text>
        <dbReference type="EC" id="1.1.99.29"/>
    </reaction>
</comment>
<proteinExistence type="inferred from homology"/>
<evidence type="ECO:0000256" key="8">
    <source>
        <dbReference type="ARBA" id="ARBA00022729"/>
    </source>
</evidence>
<dbReference type="Pfam" id="PF00732">
    <property type="entry name" value="GMC_oxred_N"/>
    <property type="match status" value="1"/>
</dbReference>
<dbReference type="SMART" id="SM00236">
    <property type="entry name" value="fCBD"/>
    <property type="match status" value="1"/>
</dbReference>
<evidence type="ECO:0000256" key="13">
    <source>
        <dbReference type="ARBA" id="ARBA00034029"/>
    </source>
</evidence>
<accession>A0A409XBJ3</accession>
<dbReference type="PROSITE" id="PS51164">
    <property type="entry name" value="CBM1_2"/>
    <property type="match status" value="1"/>
</dbReference>
<comment type="catalytic activity">
    <reaction evidence="11">
        <text>pyranose + acceptor = pyranos-2-ulose + reduced acceptor.</text>
        <dbReference type="EC" id="1.1.99.29"/>
    </reaction>
</comment>
<feature type="signal peptide" evidence="18">
    <location>
        <begin position="1"/>
        <end position="22"/>
    </location>
</feature>
<dbReference type="PROSITE" id="PS00562">
    <property type="entry name" value="CBM1_1"/>
    <property type="match status" value="1"/>
</dbReference>
<reference evidence="20 21" key="1">
    <citation type="journal article" date="2018" name="Evol. Lett.">
        <title>Horizontal gene cluster transfer increased hallucinogenic mushroom diversity.</title>
        <authorList>
            <person name="Reynolds H.T."/>
            <person name="Vijayakumar V."/>
            <person name="Gluck-Thaler E."/>
            <person name="Korotkin H.B."/>
            <person name="Matheny P.B."/>
            <person name="Slot J.C."/>
        </authorList>
    </citation>
    <scope>NUCLEOTIDE SEQUENCE [LARGE SCALE GENOMIC DNA]</scope>
    <source>
        <strain evidence="20 21">2631</strain>
    </source>
</reference>
<dbReference type="PANTHER" id="PTHR11552">
    <property type="entry name" value="GLUCOSE-METHANOL-CHOLINE GMC OXIDOREDUCTASE"/>
    <property type="match status" value="1"/>
</dbReference>
<evidence type="ECO:0000313" key="20">
    <source>
        <dbReference type="EMBL" id="PPQ88178.1"/>
    </source>
</evidence>
<keyword evidence="9 17" id="KW-0274">FAD</keyword>
<dbReference type="InterPro" id="IPR035971">
    <property type="entry name" value="CBD_sf"/>
</dbReference>
<evidence type="ECO:0000256" key="17">
    <source>
        <dbReference type="PIRSR" id="PIRSR000137-2"/>
    </source>
</evidence>
<keyword evidence="8 18" id="KW-0732">Signal</keyword>
<evidence type="ECO:0000256" key="18">
    <source>
        <dbReference type="SAM" id="SignalP"/>
    </source>
</evidence>
<dbReference type="InterPro" id="IPR007867">
    <property type="entry name" value="GMC_OxRtase_C"/>
</dbReference>
<keyword evidence="21" id="KW-1185">Reference proteome</keyword>
<comment type="function">
    <text evidence="10">Catalyzes the single-oxidation or sequential double oxidation reaction of carbohydrates primarily at carbon-2 and/or carbon-3 with the concomitant reduction of the flavin. The enzyme exhibits a broad sugar substrate specificity, oxidizing different aldopyranoses to the corresponding C-1, C-2, C-3 or C-1,2, C-2,3 and C-3,4 (di)dehydro sugars with substrate-specific regioselectivity. Accepts only a narrow range of electron acceptors such as substituted benzoquinones and complexed metal ions and reacts extremely slowly with O(2) as acceptor. May play a role in the natural recycling of plant matter by oxidizing all major monosaccharides in lignocellulose and by reducing quinone compounds or reactive radical species generated during lignin depolymerization.</text>
</comment>
<dbReference type="SUPFAM" id="SSF57180">
    <property type="entry name" value="Cellulose-binding domain"/>
    <property type="match status" value="1"/>
</dbReference>
<comment type="catalytic activity">
    <reaction evidence="14">
        <text>a pyranoside + acceptor = a pyranosid-3-ulose + reduced acceptor.</text>
        <dbReference type="EC" id="1.1.99.29"/>
    </reaction>
</comment>
<comment type="catalytic activity">
    <reaction evidence="13">
        <text>pyranose + acceptor = pyranos-3-ulose + reduced acceptor.</text>
        <dbReference type="EC" id="1.1.99.29"/>
    </reaction>
</comment>
<dbReference type="SUPFAM" id="SSF51905">
    <property type="entry name" value="FAD/NAD(P)-binding domain"/>
    <property type="match status" value="1"/>
</dbReference>
<dbReference type="Gene3D" id="3.50.50.60">
    <property type="entry name" value="FAD/NAD(P)-binding domain"/>
    <property type="match status" value="1"/>
</dbReference>
<dbReference type="OrthoDB" id="269227at2759"/>